<keyword evidence="2" id="KW-1133">Transmembrane helix</keyword>
<feature type="transmembrane region" description="Helical" evidence="2">
    <location>
        <begin position="256"/>
        <end position="276"/>
    </location>
</feature>
<feature type="transmembrane region" description="Helical" evidence="2">
    <location>
        <begin position="39"/>
        <end position="56"/>
    </location>
</feature>
<dbReference type="OrthoDB" id="5189031at2"/>
<feature type="transmembrane region" description="Helical" evidence="2">
    <location>
        <begin position="172"/>
        <end position="193"/>
    </location>
</feature>
<dbReference type="PANTHER" id="PTHR33802:SF1">
    <property type="entry name" value="XK-RELATED PROTEIN"/>
    <property type="match status" value="1"/>
</dbReference>
<proteinExistence type="predicted"/>
<keyword evidence="2" id="KW-0812">Transmembrane</keyword>
<feature type="region of interest" description="Disordered" evidence="1">
    <location>
        <begin position="1"/>
        <end position="30"/>
    </location>
</feature>
<dbReference type="PANTHER" id="PTHR33802">
    <property type="entry name" value="SI:CH211-161H7.5-RELATED"/>
    <property type="match status" value="1"/>
</dbReference>
<dbReference type="RefSeq" id="WP_152579753.1">
    <property type="nucleotide sequence ID" value="NZ_JAKVIV010000015.1"/>
</dbReference>
<evidence type="ECO:0000313" key="3">
    <source>
        <dbReference type="EMBL" id="KAE8130059.1"/>
    </source>
</evidence>
<evidence type="ECO:0000256" key="2">
    <source>
        <dbReference type="SAM" id="Phobius"/>
    </source>
</evidence>
<dbReference type="Gene3D" id="1.20.1260.100">
    <property type="entry name" value="TspO/MBR protein"/>
    <property type="match status" value="1"/>
</dbReference>
<feature type="transmembrane region" description="Helical" evidence="2">
    <location>
        <begin position="76"/>
        <end position="101"/>
    </location>
</feature>
<comment type="caution">
    <text evidence="3">The sequence shown here is derived from an EMBL/GenBank/DDBJ whole genome shotgun (WGS) entry which is preliminary data.</text>
</comment>
<dbReference type="AlphaFoldDB" id="A0A5N6SB13"/>
<sequence length="289" mass="31675">MTTPDNSNTTTPANAGVSAKPSGSGSNDGAAQPWMHTEAIILWASWAAMLVFNAFAELGKLGGVTTEEVSNEATTWFMPAGYAFTIWVVIYIALALWVVILSRDKDRERLGPLPITTRGALFVVTCALNIAWLAVWHSRQLLASIILIALLLIAVWTLCAMSRGQEHNLLDWVPLSLYGSWLAVATIANIMHVVSRYFDPKGSNIIVQSISTLALLVLLVAISVFMNARMHDWVCGVVVIWSTVAIGVHLMDTSRFFAVVLIVFATLSAIVIYLPWRRLLPQQQQDQAA</sequence>
<dbReference type="Proteomes" id="UP000325415">
    <property type="component" value="Unassembled WGS sequence"/>
</dbReference>
<feature type="transmembrane region" description="Helical" evidence="2">
    <location>
        <begin position="113"/>
        <end position="135"/>
    </location>
</feature>
<evidence type="ECO:0008006" key="5">
    <source>
        <dbReference type="Google" id="ProtNLM"/>
    </source>
</evidence>
<feature type="transmembrane region" description="Helical" evidence="2">
    <location>
        <begin position="233"/>
        <end position="250"/>
    </location>
</feature>
<name>A0A5N6SB13_9BIFI</name>
<dbReference type="InterPro" id="IPR038330">
    <property type="entry name" value="TspO/MBR-related_sf"/>
</dbReference>
<dbReference type="EMBL" id="QDAG01000001">
    <property type="protein sequence ID" value="KAE8130059.1"/>
    <property type="molecule type" value="Genomic_DNA"/>
</dbReference>
<feature type="transmembrane region" description="Helical" evidence="2">
    <location>
        <begin position="205"/>
        <end position="226"/>
    </location>
</feature>
<keyword evidence="4" id="KW-1185">Reference proteome</keyword>
<evidence type="ECO:0000313" key="4">
    <source>
        <dbReference type="Proteomes" id="UP000325415"/>
    </source>
</evidence>
<evidence type="ECO:0000256" key="1">
    <source>
        <dbReference type="SAM" id="MobiDB-lite"/>
    </source>
</evidence>
<gene>
    <name evidence="3" type="ORF">DDE84_00225</name>
</gene>
<feature type="transmembrane region" description="Helical" evidence="2">
    <location>
        <begin position="141"/>
        <end position="160"/>
    </location>
</feature>
<keyword evidence="2" id="KW-0472">Membrane</keyword>
<protein>
    <recommendedName>
        <fullName evidence="5">Tryptophan-rich sensory protein</fullName>
    </recommendedName>
</protein>
<reference evidence="3 4" key="1">
    <citation type="submission" date="2018-04" db="EMBL/GenBank/DDBJ databases">
        <authorList>
            <person name="Eckel V.P."/>
            <person name="Vogel R.F."/>
        </authorList>
    </citation>
    <scope>NUCLEOTIDE SEQUENCE [LARGE SCALE GENOMIC DNA]</scope>
    <source>
        <strain evidence="4">TMW 2.1764</strain>
    </source>
</reference>
<accession>A0A5N6SB13</accession>
<dbReference type="GeneID" id="78126130"/>
<feature type="compositionally biased region" description="Polar residues" evidence="1">
    <location>
        <begin position="1"/>
        <end position="13"/>
    </location>
</feature>
<organism evidence="3 4">
    <name type="scientific">Bifidobacterium tibiigranuli</name>
    <dbReference type="NCBI Taxonomy" id="2172043"/>
    <lineage>
        <taxon>Bacteria</taxon>
        <taxon>Bacillati</taxon>
        <taxon>Actinomycetota</taxon>
        <taxon>Actinomycetes</taxon>
        <taxon>Bifidobacteriales</taxon>
        <taxon>Bifidobacteriaceae</taxon>
        <taxon>Bifidobacterium</taxon>
    </lineage>
</organism>